<protein>
    <submittedName>
        <fullName evidence="2">Heterokaryon incompatibility protein-domain-containing protein</fullName>
    </submittedName>
</protein>
<evidence type="ECO:0000313" key="3">
    <source>
        <dbReference type="Proteomes" id="UP001244011"/>
    </source>
</evidence>
<evidence type="ECO:0000259" key="1">
    <source>
        <dbReference type="Pfam" id="PF06985"/>
    </source>
</evidence>
<comment type="caution">
    <text evidence="2">The sequence shown here is derived from an EMBL/GenBank/DDBJ whole genome shotgun (WGS) entry which is preliminary data.</text>
</comment>
<dbReference type="InterPro" id="IPR010730">
    <property type="entry name" value="HET"/>
</dbReference>
<accession>A0AAJ0BSH3</accession>
<dbReference type="GeneID" id="85312243"/>
<feature type="domain" description="Heterokaryon incompatibility" evidence="1">
    <location>
        <begin position="32"/>
        <end position="182"/>
    </location>
</feature>
<evidence type="ECO:0000313" key="2">
    <source>
        <dbReference type="EMBL" id="KAK1763232.1"/>
    </source>
</evidence>
<sequence>MGRSHPADEIPDFRCLDVEQNCLVKVPSGSRYAALSYVWGRQEFFTTVMANVDDLERAGSLEEREYLKQIPQTIKDAMQVAREVGIRYLWVDSLCIVQDDNTGKKLDTIKKMDLVYSAAHLVVVAASSADAYAGIAGIHPGTRGVRQPIEEIAPGFRLAFKTRWQDYIKDAVYYTRGWTFQETHFATRSLIFIGGQVVFSCKSVSEWQEHVFETEAEIRGKSEEEGRGGGPFEGDDIGNYEGLIQTFSERVLSFDSDVYNAFAGVATQLSFRLKTDLCHGIPTAYFDWFLLWGPLSNQVRRPNAPSWSWAGWVGGSFPRIWDWYNRSIRRVQKAIRKRTWVIWYHRLSHDSTQCFLVHTHNKASESSKKKLNFYGAKSHPRFGDLDCSRTEPTERILKIHAPTPAPTYTTDILSKRAGSGFLQFWTVSLTLRLDEPTSIAEDVGPEHTRRRLGIFGRSGHELGTVSVQGDWAKKNAVPVEREFILLCEGRDERAEGGRIDDEEGWRYMAMLIDWHGEYAERVAIGSIGKADLKEALGDGAVWKEIIL</sequence>
<gene>
    <name evidence="2" type="ORF">QBC33DRAFT_550215</name>
</gene>
<feature type="non-terminal residue" evidence="2">
    <location>
        <position position="547"/>
    </location>
</feature>
<dbReference type="PANTHER" id="PTHR33112:SF12">
    <property type="entry name" value="HETEROKARYON INCOMPATIBILITY DOMAIN-CONTAINING PROTEIN"/>
    <property type="match status" value="1"/>
</dbReference>
<organism evidence="2 3">
    <name type="scientific">Phialemonium atrogriseum</name>
    <dbReference type="NCBI Taxonomy" id="1093897"/>
    <lineage>
        <taxon>Eukaryota</taxon>
        <taxon>Fungi</taxon>
        <taxon>Dikarya</taxon>
        <taxon>Ascomycota</taxon>
        <taxon>Pezizomycotina</taxon>
        <taxon>Sordariomycetes</taxon>
        <taxon>Sordariomycetidae</taxon>
        <taxon>Cephalothecales</taxon>
        <taxon>Cephalothecaceae</taxon>
        <taxon>Phialemonium</taxon>
    </lineage>
</organism>
<dbReference type="Proteomes" id="UP001244011">
    <property type="component" value="Unassembled WGS sequence"/>
</dbReference>
<keyword evidence="3" id="KW-1185">Reference proteome</keyword>
<proteinExistence type="predicted"/>
<dbReference type="Pfam" id="PF06985">
    <property type="entry name" value="HET"/>
    <property type="match status" value="1"/>
</dbReference>
<dbReference type="AlphaFoldDB" id="A0AAJ0BSH3"/>
<dbReference type="RefSeq" id="XP_060279445.1">
    <property type="nucleotide sequence ID" value="XM_060429056.1"/>
</dbReference>
<reference evidence="2" key="1">
    <citation type="submission" date="2023-06" db="EMBL/GenBank/DDBJ databases">
        <title>Genome-scale phylogeny and comparative genomics of the fungal order Sordariales.</title>
        <authorList>
            <consortium name="Lawrence Berkeley National Laboratory"/>
            <person name="Hensen N."/>
            <person name="Bonometti L."/>
            <person name="Westerberg I."/>
            <person name="Brannstrom I.O."/>
            <person name="Guillou S."/>
            <person name="Cros-Aarteil S."/>
            <person name="Calhoun S."/>
            <person name="Haridas S."/>
            <person name="Kuo A."/>
            <person name="Mondo S."/>
            <person name="Pangilinan J."/>
            <person name="Riley R."/>
            <person name="Labutti K."/>
            <person name="Andreopoulos B."/>
            <person name="Lipzen A."/>
            <person name="Chen C."/>
            <person name="Yanf M."/>
            <person name="Daum C."/>
            <person name="Ng V."/>
            <person name="Clum A."/>
            <person name="Steindorff A."/>
            <person name="Ohm R."/>
            <person name="Martin F."/>
            <person name="Silar P."/>
            <person name="Natvig D."/>
            <person name="Lalanne C."/>
            <person name="Gautier V."/>
            <person name="Ament-Velasquez S.L."/>
            <person name="Kruys A."/>
            <person name="Hutchinson M.I."/>
            <person name="Powell A.J."/>
            <person name="Barry K."/>
            <person name="Miller A.N."/>
            <person name="Grigoriev I.V."/>
            <person name="Debuchy R."/>
            <person name="Gladieux P."/>
            <person name="Thoren M.H."/>
            <person name="Johannesson H."/>
        </authorList>
    </citation>
    <scope>NUCLEOTIDE SEQUENCE</scope>
    <source>
        <strain evidence="2">8032-3</strain>
    </source>
</reference>
<dbReference type="PANTHER" id="PTHR33112">
    <property type="entry name" value="DOMAIN PROTEIN, PUTATIVE-RELATED"/>
    <property type="match status" value="1"/>
</dbReference>
<name>A0AAJ0BSH3_9PEZI</name>
<dbReference type="EMBL" id="MU839029">
    <property type="protein sequence ID" value="KAK1763232.1"/>
    <property type="molecule type" value="Genomic_DNA"/>
</dbReference>